<feature type="domain" description="Sulfatase-modifying factor enzyme-like" evidence="2">
    <location>
        <begin position="1"/>
        <end position="233"/>
    </location>
</feature>
<organism evidence="3 4">
    <name type="scientific">Wenzhouxiangella marina</name>
    <dbReference type="NCBI Taxonomy" id="1579979"/>
    <lineage>
        <taxon>Bacteria</taxon>
        <taxon>Pseudomonadati</taxon>
        <taxon>Pseudomonadota</taxon>
        <taxon>Gammaproteobacteria</taxon>
        <taxon>Chromatiales</taxon>
        <taxon>Wenzhouxiangellaceae</taxon>
        <taxon>Wenzhouxiangella</taxon>
    </lineage>
</organism>
<dbReference type="AlphaFoldDB" id="A0A0K0XV09"/>
<evidence type="ECO:0000313" key="3">
    <source>
        <dbReference type="EMBL" id="AKS41456.1"/>
    </source>
</evidence>
<accession>A0A0K0XV09</accession>
<gene>
    <name evidence="3" type="ORF">WM2015_1081</name>
</gene>
<dbReference type="InterPro" id="IPR051043">
    <property type="entry name" value="Sulfatase_Mod_Factor_Kinase"/>
</dbReference>
<dbReference type="PANTHER" id="PTHR23150:SF35">
    <property type="entry name" value="BLL6746 PROTEIN"/>
    <property type="match status" value="1"/>
</dbReference>
<protein>
    <submittedName>
        <fullName evidence="3">Sulphatase-modifying factor protein</fullName>
    </submittedName>
</protein>
<dbReference type="Pfam" id="PF03781">
    <property type="entry name" value="FGE-sulfatase"/>
    <property type="match status" value="1"/>
</dbReference>
<evidence type="ECO:0000313" key="4">
    <source>
        <dbReference type="Proteomes" id="UP000066624"/>
    </source>
</evidence>
<dbReference type="InterPro" id="IPR042095">
    <property type="entry name" value="SUMF_sf"/>
</dbReference>
<name>A0A0K0XV09_9GAMM</name>
<dbReference type="GO" id="GO:0120147">
    <property type="term" value="F:formylglycine-generating oxidase activity"/>
    <property type="evidence" value="ECO:0007669"/>
    <property type="project" value="TreeGrafter"/>
</dbReference>
<feature type="region of interest" description="Disordered" evidence="1">
    <location>
        <begin position="1"/>
        <end position="29"/>
    </location>
</feature>
<dbReference type="SUPFAM" id="SSF56436">
    <property type="entry name" value="C-type lectin-like"/>
    <property type="match status" value="1"/>
</dbReference>
<dbReference type="Gene3D" id="3.90.1580.10">
    <property type="entry name" value="paralog of FGE (formylglycine-generating enzyme)"/>
    <property type="match status" value="1"/>
</dbReference>
<keyword evidence="4" id="KW-1185">Reference proteome</keyword>
<dbReference type="STRING" id="1579979.WM2015_1081"/>
<evidence type="ECO:0000256" key="1">
    <source>
        <dbReference type="SAM" id="MobiDB-lite"/>
    </source>
</evidence>
<dbReference type="EMBL" id="CP012154">
    <property type="protein sequence ID" value="AKS41456.1"/>
    <property type="molecule type" value="Genomic_DNA"/>
</dbReference>
<dbReference type="Proteomes" id="UP000066624">
    <property type="component" value="Chromosome"/>
</dbReference>
<dbReference type="PANTHER" id="PTHR23150">
    <property type="entry name" value="SULFATASE MODIFYING FACTOR 1, 2"/>
    <property type="match status" value="1"/>
</dbReference>
<proteinExistence type="predicted"/>
<dbReference type="KEGG" id="wma:WM2015_1081"/>
<dbReference type="InterPro" id="IPR005532">
    <property type="entry name" value="SUMF_dom"/>
</dbReference>
<sequence length="643" mass="71124">MVRIEGGDFLMGSPNDEPQSFENEGPQHPVSVRTFEISRTEITFDQWNFCVERGGCSHRPGDRGWGQGDRPVIDVHRADVQEYIDWFSEFTGDSYRLPSEAEWEYAARAGTTGRFNTGDCIDSGQANFKASQPAEGCAAGEYRRQTLPVGSFEPNAFGLFDMHGNVREWVADCWNERYEGASVSGEPWMSGDCSQGVVRGGAWVYTGDELRSAHRSRLRRQQRDNYTGFRIARSLGLWERCPLPEDLNASTLRIYFPLGSEFVALLPSALVEEDCVQRDLLRARLDDDNAAAVRAVLSESPMGPALIALVFSPWQAHTVVETMTRVRAVDSAALWELVIPEIFQLPDLDPADFPTLAGLAPSDPTLALAYLQNFARRTRGAVWFRASSDLIKEAPRVVVERDPDEAELEVDLAALEGWLDRQSSEFLDAFIARLDRENRAGLPALVSPESLTEEGYLRVYRSALEESVSVPENWRQHFLDNLSEWIVQALPAALTGPELWSETALRQLDSGGPNLALIAMILEQLPMDDLELAMERMAASSATGVQRMGLLIGLLRGPSADRLDRVLAEVMEAETLALVIRPQGFWGVLSAVVQDDPESSGLQSVLAASACEDIDVLMERFGRAYPEAAPPALLAARAEACAR</sequence>
<dbReference type="InterPro" id="IPR016187">
    <property type="entry name" value="CTDL_fold"/>
</dbReference>
<evidence type="ECO:0000259" key="2">
    <source>
        <dbReference type="Pfam" id="PF03781"/>
    </source>
</evidence>
<reference evidence="3 4" key="1">
    <citation type="submission" date="2015-07" db="EMBL/GenBank/DDBJ databases">
        <authorList>
            <person name="Noorani M."/>
        </authorList>
    </citation>
    <scope>NUCLEOTIDE SEQUENCE [LARGE SCALE GENOMIC DNA]</scope>
    <source>
        <strain evidence="3 4">KCTC 42284</strain>
    </source>
</reference>